<dbReference type="Proteomes" id="UP001165366">
    <property type="component" value="Unassembled WGS sequence"/>
</dbReference>
<evidence type="ECO:0000256" key="5">
    <source>
        <dbReference type="ARBA" id="ARBA00038063"/>
    </source>
</evidence>
<dbReference type="Pfam" id="PF01195">
    <property type="entry name" value="Pept_tRNA_hydro"/>
    <property type="match status" value="1"/>
</dbReference>
<evidence type="ECO:0000256" key="9">
    <source>
        <dbReference type="RuleBase" id="RU004320"/>
    </source>
</evidence>
<comment type="caution">
    <text evidence="10">The sequence shown here is derived from an EMBL/GenBank/DDBJ whole genome shotgun (WGS) entry which is preliminary data.</text>
</comment>
<dbReference type="RefSeq" id="WP_237852417.1">
    <property type="nucleotide sequence ID" value="NZ_JAKLWS010000002.1"/>
</dbReference>
<evidence type="ECO:0000256" key="4">
    <source>
        <dbReference type="ARBA" id="ARBA00022884"/>
    </source>
</evidence>
<evidence type="ECO:0000256" key="6">
    <source>
        <dbReference type="ARBA" id="ARBA00050038"/>
    </source>
</evidence>
<feature type="binding site" evidence="7">
    <location>
        <position position="66"/>
    </location>
    <ligand>
        <name>tRNA</name>
        <dbReference type="ChEBI" id="CHEBI:17843"/>
    </ligand>
</feature>
<reference evidence="10" key="2">
    <citation type="submission" date="2024-05" db="EMBL/GenBank/DDBJ databases">
        <title>Rhodohalobacter halophilus gen. nov., sp. nov., a moderately halophilic member of the family Balneolaceae.</title>
        <authorList>
            <person name="Xia J."/>
        </authorList>
    </citation>
    <scope>NUCLEOTIDE SEQUENCE</scope>
    <source>
        <strain evidence="10">WB101</strain>
    </source>
</reference>
<organism evidence="10 11">
    <name type="scientific">Rhodohalobacter sulfatireducens</name>
    <dbReference type="NCBI Taxonomy" id="2911366"/>
    <lineage>
        <taxon>Bacteria</taxon>
        <taxon>Pseudomonadati</taxon>
        <taxon>Balneolota</taxon>
        <taxon>Balneolia</taxon>
        <taxon>Balneolales</taxon>
        <taxon>Balneolaceae</taxon>
        <taxon>Rhodohalobacter</taxon>
    </lineage>
</organism>
<feature type="binding site" evidence="7">
    <location>
        <position position="14"/>
    </location>
    <ligand>
        <name>tRNA</name>
        <dbReference type="ChEBI" id="CHEBI:17843"/>
    </ligand>
</feature>
<dbReference type="SUPFAM" id="SSF53178">
    <property type="entry name" value="Peptidyl-tRNA hydrolase-like"/>
    <property type="match status" value="1"/>
</dbReference>
<dbReference type="InterPro" id="IPR018171">
    <property type="entry name" value="Pept_tRNA_hydro_CS"/>
</dbReference>
<comment type="function">
    <text evidence="7">Catalyzes the release of premature peptidyl moieties from peptidyl-tRNA molecules trapped in stalled 50S ribosomal subunits, and thus maintains levels of free tRNAs and 50S ribosomes.</text>
</comment>
<evidence type="ECO:0000313" key="10">
    <source>
        <dbReference type="EMBL" id="MCG2587573.1"/>
    </source>
</evidence>
<dbReference type="PANTHER" id="PTHR17224:SF1">
    <property type="entry name" value="PEPTIDYL-TRNA HYDROLASE"/>
    <property type="match status" value="1"/>
</dbReference>
<keyword evidence="3 7" id="KW-0378">Hydrolase</keyword>
<dbReference type="PANTHER" id="PTHR17224">
    <property type="entry name" value="PEPTIDYL-TRNA HYDROLASE"/>
    <property type="match status" value="1"/>
</dbReference>
<dbReference type="HAMAP" id="MF_00083">
    <property type="entry name" value="Pept_tRNA_hydro_bact"/>
    <property type="match status" value="1"/>
</dbReference>
<comment type="subcellular location">
    <subcellularLocation>
        <location evidence="7">Cytoplasm</location>
    </subcellularLocation>
</comment>
<dbReference type="InterPro" id="IPR036416">
    <property type="entry name" value="Pept_tRNA_hydro_sf"/>
</dbReference>
<proteinExistence type="inferred from homology"/>
<gene>
    <name evidence="7 10" type="primary">pth</name>
    <name evidence="10" type="ORF">L6773_03270</name>
</gene>
<dbReference type="PROSITE" id="PS01195">
    <property type="entry name" value="PEPT_TRNA_HYDROL_1"/>
    <property type="match status" value="1"/>
</dbReference>
<dbReference type="NCBIfam" id="TIGR00447">
    <property type="entry name" value="pth"/>
    <property type="match status" value="1"/>
</dbReference>
<feature type="site" description="Stabilizes the basic form of H active site to accept a proton" evidence="7">
    <location>
        <position position="91"/>
    </location>
</feature>
<evidence type="ECO:0000256" key="2">
    <source>
        <dbReference type="ARBA" id="ARBA00022555"/>
    </source>
</evidence>
<keyword evidence="2 7" id="KW-0820">tRNA-binding</keyword>
<sequence length="185" mass="20448">MALIVGLGNPGQEYKGTRHNVGFELIDKLSEKLTITLKPGNGLFFLGKGKFKGKNVTLLKPTTYMNRSGKAVSKALAITGNSPADCMVCYDDIHLEIGRIKLKPSGSAGGHNGMSDIIERLQTRDFPRLRIGIGNDFKRGRQSEYVLSPFSRSQRKLVNETLEVASDAIITFLRVGIERTMNEYN</sequence>
<evidence type="ECO:0000256" key="8">
    <source>
        <dbReference type="RuleBase" id="RU000673"/>
    </source>
</evidence>
<evidence type="ECO:0000256" key="7">
    <source>
        <dbReference type="HAMAP-Rule" id="MF_00083"/>
    </source>
</evidence>
<dbReference type="Gene3D" id="3.40.50.1470">
    <property type="entry name" value="Peptidyl-tRNA hydrolase"/>
    <property type="match status" value="1"/>
</dbReference>
<dbReference type="InterPro" id="IPR001328">
    <property type="entry name" value="Pept_tRNA_hydro"/>
</dbReference>
<reference evidence="10" key="1">
    <citation type="submission" date="2022-01" db="EMBL/GenBank/DDBJ databases">
        <authorList>
            <person name="Wang Y."/>
        </authorList>
    </citation>
    <scope>NUCLEOTIDE SEQUENCE</scope>
    <source>
        <strain evidence="10">WB101</strain>
    </source>
</reference>
<feature type="binding site" evidence="7">
    <location>
        <position position="112"/>
    </location>
    <ligand>
        <name>tRNA</name>
        <dbReference type="ChEBI" id="CHEBI:17843"/>
    </ligand>
</feature>
<dbReference type="CDD" id="cd00462">
    <property type="entry name" value="PTH"/>
    <property type="match status" value="1"/>
</dbReference>
<evidence type="ECO:0000256" key="1">
    <source>
        <dbReference type="ARBA" id="ARBA00013260"/>
    </source>
</evidence>
<feature type="binding site" evidence="7">
    <location>
        <position position="64"/>
    </location>
    <ligand>
        <name>tRNA</name>
        <dbReference type="ChEBI" id="CHEBI:17843"/>
    </ligand>
</feature>
<comment type="similarity">
    <text evidence="5 7 9">Belongs to the PTH family.</text>
</comment>
<feature type="active site" description="Proton acceptor" evidence="7">
    <location>
        <position position="19"/>
    </location>
</feature>
<evidence type="ECO:0000313" key="11">
    <source>
        <dbReference type="Proteomes" id="UP001165366"/>
    </source>
</evidence>
<keyword evidence="4 7" id="KW-0694">RNA-binding</keyword>
<dbReference type="GO" id="GO:0004045">
    <property type="term" value="F:peptidyl-tRNA hydrolase activity"/>
    <property type="evidence" value="ECO:0007669"/>
    <property type="project" value="UniProtKB-EC"/>
</dbReference>
<protein>
    <recommendedName>
        <fullName evidence="6 7">Peptidyl-tRNA hydrolase</fullName>
        <shortName evidence="7">Pth</shortName>
        <ecNumber evidence="1 7">3.1.1.29</ecNumber>
    </recommendedName>
</protein>
<keyword evidence="11" id="KW-1185">Reference proteome</keyword>
<feature type="site" description="Discriminates between blocked and unblocked aminoacyl-tRNA" evidence="7">
    <location>
        <position position="9"/>
    </location>
</feature>
<keyword evidence="7" id="KW-0963">Cytoplasm</keyword>
<comment type="function">
    <text evidence="7">Hydrolyzes ribosome-free peptidyl-tRNAs (with 1 or more amino acids incorporated), which drop off the ribosome during protein synthesis, or as a result of ribosome stalling.</text>
</comment>
<comment type="subunit">
    <text evidence="7">Monomer.</text>
</comment>
<name>A0ABS9K9R6_9BACT</name>
<dbReference type="EC" id="3.1.1.29" evidence="1 7"/>
<dbReference type="EMBL" id="JAKLWS010000002">
    <property type="protein sequence ID" value="MCG2587573.1"/>
    <property type="molecule type" value="Genomic_DNA"/>
</dbReference>
<comment type="catalytic activity">
    <reaction evidence="7 8">
        <text>an N-acyl-L-alpha-aminoacyl-tRNA + H2O = an N-acyl-L-amino acid + a tRNA + H(+)</text>
        <dbReference type="Rhea" id="RHEA:54448"/>
        <dbReference type="Rhea" id="RHEA-COMP:10123"/>
        <dbReference type="Rhea" id="RHEA-COMP:13883"/>
        <dbReference type="ChEBI" id="CHEBI:15377"/>
        <dbReference type="ChEBI" id="CHEBI:15378"/>
        <dbReference type="ChEBI" id="CHEBI:59874"/>
        <dbReference type="ChEBI" id="CHEBI:78442"/>
        <dbReference type="ChEBI" id="CHEBI:138191"/>
        <dbReference type="EC" id="3.1.1.29"/>
    </reaction>
</comment>
<accession>A0ABS9K9R6</accession>
<evidence type="ECO:0000256" key="3">
    <source>
        <dbReference type="ARBA" id="ARBA00022801"/>
    </source>
</evidence>